<dbReference type="AlphaFoldDB" id="A0A5N7JMN4"/>
<reference evidence="1 2" key="1">
    <citation type="submission" date="2019-09" db="EMBL/GenBank/DDBJ databases">
        <title>The draft genomes of Allium pathogen Pseudomonas sp.</title>
        <authorList>
            <person name="Fujikawa T."/>
            <person name="Sawada H."/>
        </authorList>
    </citation>
    <scope>NUCLEOTIDE SEQUENCE [LARGE SCALE GENOMIC DNA]</scope>
    <source>
        <strain evidence="1 2">MAFF 730085</strain>
    </source>
</reference>
<gene>
    <name evidence="1" type="ORF">F0170_00395</name>
</gene>
<dbReference type="RefSeq" id="WP_152748420.1">
    <property type="nucleotide sequence ID" value="NZ_VUBA01000006.1"/>
</dbReference>
<protein>
    <submittedName>
        <fullName evidence="1">Uncharacterized protein</fullName>
    </submittedName>
</protein>
<comment type="caution">
    <text evidence="1">The sequence shown here is derived from an EMBL/GenBank/DDBJ whole genome shotgun (WGS) entry which is preliminary data.</text>
</comment>
<dbReference type="Proteomes" id="UP000325438">
    <property type="component" value="Unassembled WGS sequence"/>
</dbReference>
<organism evidence="1 2">
    <name type="scientific">Pseudomonas kitaguniensis</name>
    <dbReference type="NCBI Taxonomy" id="2607908"/>
    <lineage>
        <taxon>Bacteria</taxon>
        <taxon>Pseudomonadati</taxon>
        <taxon>Pseudomonadota</taxon>
        <taxon>Gammaproteobacteria</taxon>
        <taxon>Pseudomonadales</taxon>
        <taxon>Pseudomonadaceae</taxon>
        <taxon>Pseudomonas</taxon>
    </lineage>
</organism>
<evidence type="ECO:0000313" key="1">
    <source>
        <dbReference type="EMBL" id="MPQ82581.1"/>
    </source>
</evidence>
<sequence>MTKRRPARKGKKNFQPDTYQLLANPLTAGLLSPDIYQGYAATFIARYNGKDFAEKFEDLYKKDKFKSMFNAPALNIEAFFGRNIFISNVTRKRLLEMYLCILKAYAPKINLFVIAKHKFESAVLLGDFEDSLRILDAFAVDQGESLWYVRHKILVLGMKGEFQEMQDFAESCKLRSADGFVTFLINCFLLLATDPLLHLQKIILTTVNELEDAGLNMWADLIKLLFFPRPLFAEIEALTCLPLLQSFCVIDQYALVVKLVTEALAAEPVSEYIIGGQKELHSLILSLRSSISDDSLPDIERLQDKNLKNCSLALTLVSLYETDQYEALVEKFMLEFSRLKTPFAFANLIAKASVSSEALGASIARGPMFDLIEHLKCLYTLGVPPNQVESNISKIIVQLQAFVGCSQLQLCLYKAMPLRYKQQDWIKLARVARIATAHATPLSILLASDHDPILEDKYITNHDDLPRFRRLKSSIQSCDNPKDSEVLELLSYSVQPARLKDVFETISAYYLKFNRAMDLIALCAKTLAQQPNAYIAFPMSKLIEIIETDALSDVDSLIIIYYYVKKIDSHKEYLLNESYEAFIEGNEVSRPSDLLGELDISDDRVLVLIRDISTLETMDFLGAFSDSNDLRAERVRLLDYLRDVERIDPEAHRTEVDDIVVQVVVDAGATEFNVAKIDVNDAAIRRILAEDFSSLFALFKSVQHEKEQRTIMFDGDFAEGHSALVAGDKNTTLLKILNLVEDAFLNDEKHGLDKNLSTEIRHGFFSNLMRSKLEESNLITEVGENGEYESNVYWLSANALVSPELLVALDSELTWFSDSFNKLILKTEEWMKVYSDDGETTRVFRYRTFLDDFEVFKKNAALSDSADELLDYCLANLWERTELCMQEMREKLNVDFRSSVDSLFDELIERVNEAKSGVGLLELMSTIVQVKGDIKEDIATASEWFRRNTEYASTARCINDLVDISIECFERVKGVRLKVRKNFDDRLPVNLEGRHLKAFIVAIVNVLENACRHSGYSHGTEISISLGGCSENWFIVIENNLAAEKVAILQEDSIERITKKMKAPSSLGMMRKEGGTGLSKAYNQLKLISANFDLYISVVSDAFVTRISHVS</sequence>
<name>A0A5N7JMN4_9PSED</name>
<accession>A0A5N7JMN4</accession>
<proteinExistence type="predicted"/>
<dbReference type="EMBL" id="VUBA01000006">
    <property type="protein sequence ID" value="MPQ82581.1"/>
    <property type="molecule type" value="Genomic_DNA"/>
</dbReference>
<evidence type="ECO:0000313" key="2">
    <source>
        <dbReference type="Proteomes" id="UP000325438"/>
    </source>
</evidence>